<accession>A0A8H6JRB9</accession>
<keyword evidence="3" id="KW-1185">Reference proteome</keyword>
<evidence type="ECO:0000313" key="3">
    <source>
        <dbReference type="Proteomes" id="UP000652219"/>
    </source>
</evidence>
<comment type="caution">
    <text evidence="2">The sequence shown here is derived from an EMBL/GenBank/DDBJ whole genome shotgun (WGS) entry which is preliminary data.</text>
</comment>
<dbReference type="Proteomes" id="UP000652219">
    <property type="component" value="Unassembled WGS sequence"/>
</dbReference>
<protein>
    <submittedName>
        <fullName evidence="2">Uncharacterized protein</fullName>
    </submittedName>
</protein>
<gene>
    <name evidence="2" type="ORF">CSOJ01_02298</name>
</gene>
<dbReference type="AlphaFoldDB" id="A0A8H6JRB9"/>
<keyword evidence="1" id="KW-0472">Membrane</keyword>
<organism evidence="2 3">
    <name type="scientific">Colletotrichum sojae</name>
    <dbReference type="NCBI Taxonomy" id="2175907"/>
    <lineage>
        <taxon>Eukaryota</taxon>
        <taxon>Fungi</taxon>
        <taxon>Dikarya</taxon>
        <taxon>Ascomycota</taxon>
        <taxon>Pezizomycotina</taxon>
        <taxon>Sordariomycetes</taxon>
        <taxon>Hypocreomycetidae</taxon>
        <taxon>Glomerellales</taxon>
        <taxon>Glomerellaceae</taxon>
        <taxon>Colletotrichum</taxon>
        <taxon>Colletotrichum orchidearum species complex</taxon>
    </lineage>
</organism>
<dbReference type="EMBL" id="WIGN01000020">
    <property type="protein sequence ID" value="KAF6817588.1"/>
    <property type="molecule type" value="Genomic_DNA"/>
</dbReference>
<reference evidence="2 3" key="1">
    <citation type="journal article" date="2020" name="Phytopathology">
        <title>Genome Sequence Resources of Colletotrichum truncatum, C. plurivorum, C. musicola, and C. sojae: Four Species Pathogenic to Soybean (Glycine max).</title>
        <authorList>
            <person name="Rogerio F."/>
            <person name="Boufleur T.R."/>
            <person name="Ciampi-Guillardi M."/>
            <person name="Sukno S.A."/>
            <person name="Thon M.R."/>
            <person name="Massola Junior N.S."/>
            <person name="Baroncelli R."/>
        </authorList>
    </citation>
    <scope>NUCLEOTIDE SEQUENCE [LARGE SCALE GENOMIC DNA]</scope>
    <source>
        <strain evidence="2 3">LFN0009</strain>
    </source>
</reference>
<keyword evidence="1" id="KW-1133">Transmembrane helix</keyword>
<proteinExistence type="predicted"/>
<sequence length="264" mass="28667">MCDPVAAITTTAKIETRWDFLVRALLCSGAAVAAVAVAATRDATRTEGHGLAVLSKFSNCLTYYVPPFGFAALRRKRPKPEPQQKERLEFLQPSQQQLVRAAKAAPSAMSPAIVRPLRRYNSEFLVSTYTTDTIHHSGLSPHAHTHPSDSRPRRVAFFSNPLQPPPLIATLPLQRSAAQCLAWLGLPSLAGALASRALGRSDLRITQRPGAPQGTRNLFSSFLRKSLSSSSTCAALHLHCALLDCCIPPSWVSGSRLPRDPDDQ</sequence>
<keyword evidence="1" id="KW-0812">Transmembrane</keyword>
<name>A0A8H6JRB9_9PEZI</name>
<evidence type="ECO:0000313" key="2">
    <source>
        <dbReference type="EMBL" id="KAF6817588.1"/>
    </source>
</evidence>
<evidence type="ECO:0000256" key="1">
    <source>
        <dbReference type="SAM" id="Phobius"/>
    </source>
</evidence>
<feature type="transmembrane region" description="Helical" evidence="1">
    <location>
        <begin position="20"/>
        <end position="39"/>
    </location>
</feature>